<gene>
    <name evidence="1" type="ORF">QPK29_014755</name>
</gene>
<evidence type="ECO:0000313" key="2">
    <source>
        <dbReference type="Proteomes" id="UP001168096"/>
    </source>
</evidence>
<comment type="caution">
    <text evidence="1">The sequence shown here is derived from an EMBL/GenBank/DDBJ whole genome shotgun (WGS) entry which is preliminary data.</text>
</comment>
<keyword evidence="1" id="KW-0012">Acyltransferase</keyword>
<organism evidence="1 2">
    <name type="scientific">Massilia orientalis</name>
    <dbReference type="NCBI Taxonomy" id="3050128"/>
    <lineage>
        <taxon>Bacteria</taxon>
        <taxon>Pseudomonadati</taxon>
        <taxon>Pseudomonadota</taxon>
        <taxon>Betaproteobacteria</taxon>
        <taxon>Burkholderiales</taxon>
        <taxon>Oxalobacteraceae</taxon>
        <taxon>Telluria group</taxon>
        <taxon>Massilia</taxon>
    </lineage>
</organism>
<evidence type="ECO:0000313" key="1">
    <source>
        <dbReference type="EMBL" id="MFJ1468974.1"/>
    </source>
</evidence>
<sequence>MIRDYVEADRAAVNAVALAAFAQYAGDYEDWPTFSAGIARMADLAADGDLLVAERGGVVAGAVVHVGPGRPRSAIFPDDWSVIRMLVVDPAARGGGIGRALVAATLERAQRAGAPAVGLHTSPIMATALRLYESIGFVREHDLPPNRGVPYARYTLPAAGISAALGRLAAPGTPVSSIKNVVPAQAGAQVVRAAEVQAELGFPPARE</sequence>
<protein>
    <submittedName>
        <fullName evidence="1">GNAT family N-acetyltransferase</fullName>
        <ecNumber evidence="1">2.3.1.-</ecNumber>
    </submittedName>
</protein>
<dbReference type="Proteomes" id="UP001168096">
    <property type="component" value="Unassembled WGS sequence"/>
</dbReference>
<dbReference type="EC" id="2.3.1.-" evidence="1"/>
<proteinExistence type="predicted"/>
<accession>A0ACC7MCA3</accession>
<name>A0ACC7MCA3_9BURK</name>
<keyword evidence="1" id="KW-0808">Transferase</keyword>
<dbReference type="EMBL" id="JASNRB020000008">
    <property type="protein sequence ID" value="MFJ1468974.1"/>
    <property type="molecule type" value="Genomic_DNA"/>
</dbReference>
<keyword evidence="2" id="KW-1185">Reference proteome</keyword>
<reference evidence="1" key="1">
    <citation type="submission" date="2024-11" db="EMBL/GenBank/DDBJ databases">
        <title>Description of Massilia orientalis sp. nov., isolated from rhizosphere soil of Ageratina adenophora.</title>
        <authorList>
            <person name="Wang Y."/>
        </authorList>
    </citation>
    <scope>NUCLEOTIDE SEQUENCE</scope>
    <source>
        <strain evidence="1">YIM B02787</strain>
    </source>
</reference>